<comment type="caution">
    <text evidence="2">The sequence shown here is derived from an EMBL/GenBank/DDBJ whole genome shotgun (WGS) entry which is preliminary data.</text>
</comment>
<feature type="transmembrane region" description="Helical" evidence="1">
    <location>
        <begin position="194"/>
        <end position="217"/>
    </location>
</feature>
<dbReference type="Proteomes" id="UP001154265">
    <property type="component" value="Unassembled WGS sequence"/>
</dbReference>
<reference evidence="2" key="2">
    <citation type="submission" date="2022-01" db="EMBL/GenBank/DDBJ databases">
        <authorList>
            <person name="Zivanovic Y."/>
            <person name="Moreira D."/>
            <person name="Lopez-Garcia P."/>
        </authorList>
    </citation>
    <scope>NUCLEOTIDE SEQUENCE</scope>
    <source>
        <strain evidence="2">G9</strain>
    </source>
</reference>
<feature type="transmembrane region" description="Helical" evidence="1">
    <location>
        <begin position="62"/>
        <end position="79"/>
    </location>
</feature>
<feature type="transmembrane region" description="Helical" evidence="1">
    <location>
        <begin position="168"/>
        <end position="188"/>
    </location>
</feature>
<evidence type="ECO:0000256" key="1">
    <source>
        <dbReference type="SAM" id="Phobius"/>
    </source>
</evidence>
<accession>A0ABT6EVF0</accession>
<organism evidence="2 3">
    <name type="scientific">Candidatus Synechococcus calcipolaris G9</name>
    <dbReference type="NCBI Taxonomy" id="1497997"/>
    <lineage>
        <taxon>Bacteria</taxon>
        <taxon>Bacillati</taxon>
        <taxon>Cyanobacteriota</taxon>
        <taxon>Cyanophyceae</taxon>
        <taxon>Synechococcales</taxon>
        <taxon>Synechococcaceae</taxon>
        <taxon>Synechococcus</taxon>
    </lineage>
</organism>
<keyword evidence="1" id="KW-1133">Transmembrane helix</keyword>
<dbReference type="PANTHER" id="PTHR37185">
    <property type="entry name" value="MEMBRANE PROTEIN"/>
    <property type="match status" value="1"/>
</dbReference>
<keyword evidence="1" id="KW-0472">Membrane</keyword>
<proteinExistence type="predicted"/>
<keyword evidence="1" id="KW-0812">Transmembrane</keyword>
<evidence type="ECO:0000313" key="2">
    <source>
        <dbReference type="EMBL" id="MDG2989768.1"/>
    </source>
</evidence>
<dbReference type="EMBL" id="JAKKUT010000001">
    <property type="protein sequence ID" value="MDG2989768.1"/>
    <property type="molecule type" value="Genomic_DNA"/>
</dbReference>
<feature type="transmembrane region" description="Helical" evidence="1">
    <location>
        <begin position="134"/>
        <end position="156"/>
    </location>
</feature>
<sequence>MNPPPLSDDELFPENESGAIVDHDFAQSLVRQRIQRTLVITETAFLASTAALIWLINFYFPVGPLLRIFFPIPIALVYLRWHRRAAWMAAIVSALLLSVLMGPPRSLQYLIPHGIMGVVFGGCWRKQQSWGVSIFWGGILGTVGFFFQVALISLLLGENLWIYFNQQVTSFIDWALVQLNILLVLDLWMVQGVALLLVLMQSTVYALIVHIVAWMLLDRLGNPIPDPPPWLQAILEEPAD</sequence>
<dbReference type="RefSeq" id="WP_277865683.1">
    <property type="nucleotide sequence ID" value="NZ_JAKKUT010000001.1"/>
</dbReference>
<feature type="transmembrane region" description="Helical" evidence="1">
    <location>
        <begin position="86"/>
        <end position="103"/>
    </location>
</feature>
<protein>
    <submittedName>
        <fullName evidence="2">DUF2232 domain-containing protein</fullName>
    </submittedName>
</protein>
<gene>
    <name evidence="2" type="ORF">L3556_02280</name>
</gene>
<reference evidence="2" key="1">
    <citation type="journal article" date="2022" name="Genome Biol. Evol.">
        <title>A New Gene Family Diagnostic for Intracellular Biomineralization of Amorphous Ca Carbonates by Cyanobacteria.</title>
        <authorList>
            <person name="Benzerara K."/>
            <person name="Duprat E."/>
            <person name="Bitard-Feildel T."/>
            <person name="Caumes G."/>
            <person name="Cassier-Chauvat C."/>
            <person name="Chauvat F."/>
            <person name="Dezi M."/>
            <person name="Diop S.I."/>
            <person name="Gaschignard G."/>
            <person name="Gorgen S."/>
            <person name="Gugger M."/>
            <person name="Lopez-Garcia P."/>
            <person name="Millet M."/>
            <person name="Skouri-Panet F."/>
            <person name="Moreira D."/>
            <person name="Callebaut I."/>
        </authorList>
    </citation>
    <scope>NUCLEOTIDE SEQUENCE</scope>
    <source>
        <strain evidence="2">G9</strain>
    </source>
</reference>
<dbReference type="InterPro" id="IPR018710">
    <property type="entry name" value="DUF2232"/>
</dbReference>
<dbReference type="Pfam" id="PF09991">
    <property type="entry name" value="DUF2232"/>
    <property type="match status" value="1"/>
</dbReference>
<keyword evidence="3" id="KW-1185">Reference proteome</keyword>
<dbReference type="PANTHER" id="PTHR37185:SF3">
    <property type="entry name" value="MEMBRANE PROTEIN"/>
    <property type="match status" value="1"/>
</dbReference>
<evidence type="ECO:0000313" key="3">
    <source>
        <dbReference type="Proteomes" id="UP001154265"/>
    </source>
</evidence>
<name>A0ABT6EVF0_9SYNE</name>